<dbReference type="Gene3D" id="3.40.640.10">
    <property type="entry name" value="Type I PLP-dependent aspartate aminotransferase-like (Major domain)"/>
    <property type="match status" value="1"/>
</dbReference>
<accession>A0AAX2ACG9</accession>
<evidence type="ECO:0000256" key="5">
    <source>
        <dbReference type="ARBA" id="ARBA00022917"/>
    </source>
</evidence>
<dbReference type="InterPro" id="IPR018319">
    <property type="entry name" value="SelA-like"/>
</dbReference>
<reference evidence="11 13" key="1">
    <citation type="submission" date="2017-10" db="EMBL/GenBank/DDBJ databases">
        <title>Genomics of the genus Arcobacter.</title>
        <authorList>
            <person name="Perez-Cataluna A."/>
            <person name="Figueras M.J."/>
        </authorList>
    </citation>
    <scope>NUCLEOTIDE SEQUENCE [LARGE SCALE GENOMIC DNA]</scope>
    <source>
        <strain evidence="11 13">CECT 7835</strain>
    </source>
</reference>
<evidence type="ECO:0000256" key="8">
    <source>
        <dbReference type="HAMAP-Rule" id="MF_00423"/>
    </source>
</evidence>
<protein>
    <recommendedName>
        <fullName evidence="8">L-seryl-tRNA(Sec) selenium transferase</fullName>
        <ecNumber evidence="8">2.9.1.1</ecNumber>
    </recommendedName>
    <alternativeName>
        <fullName evidence="8">Selenocysteine synthase</fullName>
        <shortName evidence="8">Sec synthase</shortName>
    </alternativeName>
    <alternativeName>
        <fullName evidence="8">Selenocysteinyl-tRNA(Sec) synthase</fullName>
    </alternativeName>
</protein>
<dbReference type="RefSeq" id="WP_114838895.1">
    <property type="nucleotide sequence ID" value="NZ_CP031217.1"/>
</dbReference>
<dbReference type="GO" id="GO:0001514">
    <property type="term" value="P:selenocysteine incorporation"/>
    <property type="evidence" value="ECO:0007669"/>
    <property type="project" value="UniProtKB-UniRule"/>
</dbReference>
<comment type="catalytic activity">
    <reaction evidence="8">
        <text>L-seryl-tRNA(Sec) + selenophosphate + H(+) = L-selenocysteinyl-tRNA(Sec) + phosphate</text>
        <dbReference type="Rhea" id="RHEA:22728"/>
        <dbReference type="Rhea" id="RHEA-COMP:9742"/>
        <dbReference type="Rhea" id="RHEA-COMP:9743"/>
        <dbReference type="ChEBI" id="CHEBI:15378"/>
        <dbReference type="ChEBI" id="CHEBI:16144"/>
        <dbReference type="ChEBI" id="CHEBI:43474"/>
        <dbReference type="ChEBI" id="CHEBI:78533"/>
        <dbReference type="ChEBI" id="CHEBI:78573"/>
        <dbReference type="EC" id="2.9.1.1"/>
    </reaction>
</comment>
<dbReference type="Gene3D" id="3.90.1150.180">
    <property type="match status" value="1"/>
</dbReference>
<evidence type="ECO:0000313" key="12">
    <source>
        <dbReference type="Proteomes" id="UP000253850"/>
    </source>
</evidence>
<evidence type="ECO:0000256" key="6">
    <source>
        <dbReference type="ARBA" id="ARBA00023266"/>
    </source>
</evidence>
<keyword evidence="4 8" id="KW-0663">Pyridoxal phosphate</keyword>
<gene>
    <name evidence="8 10" type="primary">selA</name>
    <name evidence="10" type="ORF">ABIV_1044</name>
    <name evidence="11" type="ORF">CRV05_01990</name>
</gene>
<organism evidence="11 13">
    <name type="scientific">Halarcobacter bivalviorum</name>
    <dbReference type="NCBI Taxonomy" id="663364"/>
    <lineage>
        <taxon>Bacteria</taxon>
        <taxon>Pseudomonadati</taxon>
        <taxon>Campylobacterota</taxon>
        <taxon>Epsilonproteobacteria</taxon>
        <taxon>Campylobacterales</taxon>
        <taxon>Arcobacteraceae</taxon>
        <taxon>Halarcobacter</taxon>
    </lineage>
</organism>
<comment type="cofactor">
    <cofactor evidence="1 8 9">
        <name>pyridoxal 5'-phosphate</name>
        <dbReference type="ChEBI" id="CHEBI:597326"/>
    </cofactor>
</comment>
<dbReference type="Pfam" id="PF03841">
    <property type="entry name" value="SelA"/>
    <property type="match status" value="1"/>
</dbReference>
<dbReference type="NCBIfam" id="TIGR00474">
    <property type="entry name" value="selA"/>
    <property type="match status" value="1"/>
</dbReference>
<dbReference type="EMBL" id="CP031217">
    <property type="protein sequence ID" value="AXH12049.1"/>
    <property type="molecule type" value="Genomic_DNA"/>
</dbReference>
<dbReference type="Proteomes" id="UP000289193">
    <property type="component" value="Unassembled WGS sequence"/>
</dbReference>
<evidence type="ECO:0000313" key="11">
    <source>
        <dbReference type="EMBL" id="RXK11161.1"/>
    </source>
</evidence>
<sequence>MSLLKSIPKVDKLASNEAFKDLSNSLIISIIKNKIEELRSDILDKKIDLIDENELISKVLTEYENIIKPSLQKVINATGVIVHTNLGRSLIDKNVFEKARDIATSYNNLEYDLEKGKRGERYSHISKVFCELLGCEDVLIVNNNASAVFLILNTFAKGKEVAVSRGELVEIGGSFRVPDVMSNSGAILKEIGTTNKTHLRDYENAINENTSMLMKVHKSNYSIEGFSQEVSFKEIIEVAQKNEVIDYYDMGSGHLIDLPYGLKESEPSVLEYMKQKPSLLSFSGDKLLGSVQAGIIVGKKKYIEQLKKNQLLRMLRVDKLTLAILEENVKSILLKDFDSIPTLKMLFKTVEELTINAQKVEEKISSFCTCNLLETKTVIGGGTTPNKKIPTIALSIEFKNYKPNKIEKIFRQNNIIGRIENEKFLLDFRTILEDDINILIEKIGQIINE</sequence>
<dbReference type="InterPro" id="IPR015424">
    <property type="entry name" value="PyrdxlP-dep_Trfase"/>
</dbReference>
<dbReference type="EMBL" id="PDKM01000001">
    <property type="protein sequence ID" value="RXK11161.1"/>
    <property type="molecule type" value="Genomic_DNA"/>
</dbReference>
<keyword evidence="3 8" id="KW-0808">Transferase</keyword>
<dbReference type="AlphaFoldDB" id="A0AAX2ACG9"/>
<proteinExistence type="inferred from homology"/>
<keyword evidence="6 8" id="KW-0711">Selenium</keyword>
<evidence type="ECO:0000313" key="13">
    <source>
        <dbReference type="Proteomes" id="UP000289193"/>
    </source>
</evidence>
<dbReference type="GO" id="GO:0005737">
    <property type="term" value="C:cytoplasm"/>
    <property type="evidence" value="ECO:0007669"/>
    <property type="project" value="UniProtKB-SubCell"/>
</dbReference>
<dbReference type="Proteomes" id="UP000253850">
    <property type="component" value="Chromosome"/>
</dbReference>
<comment type="subcellular location">
    <subcellularLocation>
        <location evidence="8">Cytoplasm</location>
    </subcellularLocation>
</comment>
<evidence type="ECO:0000256" key="1">
    <source>
        <dbReference type="ARBA" id="ARBA00001933"/>
    </source>
</evidence>
<keyword evidence="2 8" id="KW-0963">Cytoplasm</keyword>
<dbReference type="SUPFAM" id="SSF53383">
    <property type="entry name" value="PLP-dependent transferases"/>
    <property type="match status" value="1"/>
</dbReference>
<evidence type="ECO:0000256" key="4">
    <source>
        <dbReference type="ARBA" id="ARBA00022898"/>
    </source>
</evidence>
<dbReference type="PANTHER" id="PTHR32328">
    <property type="entry name" value="L-SERYL-TRNA(SEC) SELENIUM TRANSFERASE"/>
    <property type="match status" value="1"/>
</dbReference>
<dbReference type="InterPro" id="IPR004534">
    <property type="entry name" value="SelA_trans"/>
</dbReference>
<evidence type="ECO:0000313" key="10">
    <source>
        <dbReference type="EMBL" id="AXH12049.1"/>
    </source>
</evidence>
<dbReference type="EC" id="2.9.1.1" evidence="8"/>
<evidence type="ECO:0000256" key="2">
    <source>
        <dbReference type="ARBA" id="ARBA00022490"/>
    </source>
</evidence>
<comment type="function">
    <text evidence="8">Converts seryl-tRNA(Sec) to selenocysteinyl-tRNA(Sec) required for selenoprotein biosynthesis.</text>
</comment>
<name>A0AAX2ACG9_9BACT</name>
<dbReference type="GO" id="GO:0001717">
    <property type="term" value="P:conversion of seryl-tRNAsec to selenocys-tRNAsec"/>
    <property type="evidence" value="ECO:0007669"/>
    <property type="project" value="UniProtKB-UniRule"/>
</dbReference>
<dbReference type="HAMAP" id="MF_00423">
    <property type="entry name" value="SelA"/>
    <property type="match status" value="1"/>
</dbReference>
<evidence type="ECO:0000256" key="7">
    <source>
        <dbReference type="ARBA" id="ARBA00044507"/>
    </source>
</evidence>
<dbReference type="PANTHER" id="PTHR32328:SF0">
    <property type="entry name" value="L-SERYL-TRNA(SEC) SELENIUM TRANSFERASE"/>
    <property type="match status" value="1"/>
</dbReference>
<keyword evidence="13" id="KW-1185">Reference proteome</keyword>
<dbReference type="GO" id="GO:0004125">
    <property type="term" value="F:L-seryl-tRNA(Sec) selenium transferase activity"/>
    <property type="evidence" value="ECO:0007669"/>
    <property type="project" value="UniProtKB-UniRule"/>
</dbReference>
<evidence type="ECO:0000256" key="3">
    <source>
        <dbReference type="ARBA" id="ARBA00022679"/>
    </source>
</evidence>
<keyword evidence="5 8" id="KW-0648">Protein biosynthesis</keyword>
<comment type="similarity">
    <text evidence="7 8">Belongs to the SelA family.</text>
</comment>
<evidence type="ECO:0000256" key="9">
    <source>
        <dbReference type="PIRSR" id="PIRSR618319-50"/>
    </source>
</evidence>
<comment type="pathway">
    <text evidence="8">Aminoacyl-tRNA biosynthesis; selenocysteinyl-tRNA(Sec) biosynthesis; selenocysteinyl-tRNA(Sec) from L-seryl-tRNA(Sec) (bacterial route): step 1/1.</text>
</comment>
<dbReference type="KEGG" id="hbv:ABIV_1044"/>
<reference evidence="10 12" key="2">
    <citation type="submission" date="2018-07" db="EMBL/GenBank/DDBJ databases">
        <title>Complete genome of the Arcobacter bivalviorum type strain LMG 26154.</title>
        <authorList>
            <person name="Miller W.G."/>
            <person name="Yee E."/>
            <person name="Bono J.L."/>
        </authorList>
    </citation>
    <scope>NUCLEOTIDE SEQUENCE [LARGE SCALE GENOMIC DNA]</scope>
    <source>
        <strain evidence="10 12">LMG 26154</strain>
    </source>
</reference>
<dbReference type="InterPro" id="IPR015421">
    <property type="entry name" value="PyrdxlP-dep_Trfase_major"/>
</dbReference>
<feature type="modified residue" description="N6-(pyridoxal phosphate)lysine" evidence="8 9">
    <location>
        <position position="286"/>
    </location>
</feature>